<proteinExistence type="predicted"/>
<name>A0A8X6U9I3_NEPPI</name>
<feature type="region of interest" description="Disordered" evidence="1">
    <location>
        <begin position="1"/>
        <end position="43"/>
    </location>
</feature>
<dbReference type="AlphaFoldDB" id="A0A8X6U9I3"/>
<gene>
    <name evidence="2" type="ORF">NPIL_290371</name>
</gene>
<accession>A0A8X6U9I3</accession>
<dbReference type="Proteomes" id="UP000887013">
    <property type="component" value="Unassembled WGS sequence"/>
</dbReference>
<reference evidence="2" key="1">
    <citation type="submission" date="2020-08" db="EMBL/GenBank/DDBJ databases">
        <title>Multicomponent nature underlies the extraordinary mechanical properties of spider dragline silk.</title>
        <authorList>
            <person name="Kono N."/>
            <person name="Nakamura H."/>
            <person name="Mori M."/>
            <person name="Yoshida Y."/>
            <person name="Ohtoshi R."/>
            <person name="Malay A.D."/>
            <person name="Moran D.A.P."/>
            <person name="Tomita M."/>
            <person name="Numata K."/>
            <person name="Arakawa K."/>
        </authorList>
    </citation>
    <scope>NUCLEOTIDE SEQUENCE</scope>
</reference>
<dbReference type="EMBL" id="BMAW01124177">
    <property type="protein sequence ID" value="GFU06668.1"/>
    <property type="molecule type" value="Genomic_DNA"/>
</dbReference>
<protein>
    <submittedName>
        <fullName evidence="2">Uncharacterized protein</fullName>
    </submittedName>
</protein>
<evidence type="ECO:0000313" key="2">
    <source>
        <dbReference type="EMBL" id="GFU06668.1"/>
    </source>
</evidence>
<sequence length="87" mass="9707">MSSRNSKIPPRSRIGTRPHSPIGYNSTRRHRRDCPPIGSPSVTISTRRLRLRLSMAHSNPDTDSIRPVSRASKCWATAHARSDSSES</sequence>
<evidence type="ECO:0000313" key="3">
    <source>
        <dbReference type="Proteomes" id="UP000887013"/>
    </source>
</evidence>
<comment type="caution">
    <text evidence="2">The sequence shown here is derived from an EMBL/GenBank/DDBJ whole genome shotgun (WGS) entry which is preliminary data.</text>
</comment>
<organism evidence="2 3">
    <name type="scientific">Nephila pilipes</name>
    <name type="common">Giant wood spider</name>
    <name type="synonym">Nephila maculata</name>
    <dbReference type="NCBI Taxonomy" id="299642"/>
    <lineage>
        <taxon>Eukaryota</taxon>
        <taxon>Metazoa</taxon>
        <taxon>Ecdysozoa</taxon>
        <taxon>Arthropoda</taxon>
        <taxon>Chelicerata</taxon>
        <taxon>Arachnida</taxon>
        <taxon>Araneae</taxon>
        <taxon>Araneomorphae</taxon>
        <taxon>Entelegynae</taxon>
        <taxon>Araneoidea</taxon>
        <taxon>Nephilidae</taxon>
        <taxon>Nephila</taxon>
    </lineage>
</organism>
<keyword evidence="3" id="KW-1185">Reference proteome</keyword>
<evidence type="ECO:0000256" key="1">
    <source>
        <dbReference type="SAM" id="MobiDB-lite"/>
    </source>
</evidence>